<dbReference type="PROSITE" id="PS50893">
    <property type="entry name" value="ABC_TRANSPORTER_2"/>
    <property type="match status" value="1"/>
</dbReference>
<organism evidence="10 11">
    <name type="scientific">Dictyostelium purpureum</name>
    <name type="common">Slime mold</name>
    <dbReference type="NCBI Taxonomy" id="5786"/>
    <lineage>
        <taxon>Eukaryota</taxon>
        <taxon>Amoebozoa</taxon>
        <taxon>Evosea</taxon>
        <taxon>Eumycetozoa</taxon>
        <taxon>Dictyostelia</taxon>
        <taxon>Dictyosteliales</taxon>
        <taxon>Dictyosteliaceae</taxon>
        <taxon>Dictyostelium</taxon>
    </lineage>
</organism>
<evidence type="ECO:0000256" key="1">
    <source>
        <dbReference type="ARBA" id="ARBA00004141"/>
    </source>
</evidence>
<dbReference type="GO" id="GO:0016887">
    <property type="term" value="F:ATP hydrolysis activity"/>
    <property type="evidence" value="ECO:0007669"/>
    <property type="project" value="InterPro"/>
</dbReference>
<feature type="transmembrane region" description="Helical" evidence="8">
    <location>
        <begin position="439"/>
        <end position="466"/>
    </location>
</feature>
<keyword evidence="2" id="KW-0813">Transport</keyword>
<dbReference type="GO" id="GO:0031152">
    <property type="term" value="P:aggregation involved in sorocarp development"/>
    <property type="evidence" value="ECO:0007669"/>
    <property type="project" value="UniProtKB-ARBA"/>
</dbReference>
<dbReference type="PROSITE" id="PS00211">
    <property type="entry name" value="ABC_TRANSPORTER_1"/>
    <property type="match status" value="1"/>
</dbReference>
<dbReference type="KEGG" id="dpp:DICPUDRAFT_53928"/>
<dbReference type="OMA" id="FMLQFPA"/>
<keyword evidence="5" id="KW-0067">ATP-binding</keyword>
<dbReference type="GO" id="GO:0031288">
    <property type="term" value="P:sorocarp morphogenesis"/>
    <property type="evidence" value="ECO:0007669"/>
    <property type="project" value="UniProtKB-ARBA"/>
</dbReference>
<evidence type="ECO:0000256" key="3">
    <source>
        <dbReference type="ARBA" id="ARBA00022692"/>
    </source>
</evidence>
<dbReference type="OrthoDB" id="26425at2759"/>
<keyword evidence="7 8" id="KW-0472">Membrane</keyword>
<evidence type="ECO:0000259" key="9">
    <source>
        <dbReference type="PROSITE" id="PS50893"/>
    </source>
</evidence>
<dbReference type="STRING" id="5786.F0ZEV3"/>
<dbReference type="Pfam" id="PF01061">
    <property type="entry name" value="ABC2_membrane"/>
    <property type="match status" value="1"/>
</dbReference>
<dbReference type="InterPro" id="IPR043926">
    <property type="entry name" value="ABCG_dom"/>
</dbReference>
<dbReference type="FunFam" id="3.40.50.300:FF:002300">
    <property type="entry name" value="ABC transporter G family protein"/>
    <property type="match status" value="1"/>
</dbReference>
<keyword evidence="3 8" id="KW-0812">Transmembrane</keyword>
<feature type="transmembrane region" description="Helical" evidence="8">
    <location>
        <begin position="365"/>
        <end position="384"/>
    </location>
</feature>
<dbReference type="EMBL" id="GL870997">
    <property type="protein sequence ID" value="EGC37539.1"/>
    <property type="molecule type" value="Genomic_DNA"/>
</dbReference>
<evidence type="ECO:0000313" key="10">
    <source>
        <dbReference type="EMBL" id="EGC37539.1"/>
    </source>
</evidence>
<dbReference type="InParanoid" id="F0ZEV3"/>
<evidence type="ECO:0000256" key="6">
    <source>
        <dbReference type="ARBA" id="ARBA00022989"/>
    </source>
</evidence>
<feature type="transmembrane region" description="Helical" evidence="8">
    <location>
        <begin position="473"/>
        <end position="493"/>
    </location>
</feature>
<dbReference type="Gene3D" id="3.40.50.300">
    <property type="entry name" value="P-loop containing nucleotide triphosphate hydrolases"/>
    <property type="match status" value="1"/>
</dbReference>
<dbReference type="InterPro" id="IPR003439">
    <property type="entry name" value="ABC_transporter-like_ATP-bd"/>
</dbReference>
<accession>F0ZEV3</accession>
<feature type="transmembrane region" description="Helical" evidence="8">
    <location>
        <begin position="597"/>
        <end position="618"/>
    </location>
</feature>
<dbReference type="Proteomes" id="UP000001064">
    <property type="component" value="Unassembled WGS sequence"/>
</dbReference>
<dbReference type="PANTHER" id="PTHR48041:SF87">
    <property type="entry name" value="ABC TRANSPORTER G FAMILY MEMBER 12-RELATED"/>
    <property type="match status" value="1"/>
</dbReference>
<evidence type="ECO:0000256" key="2">
    <source>
        <dbReference type="ARBA" id="ARBA00022448"/>
    </source>
</evidence>
<dbReference type="GO" id="GO:0140359">
    <property type="term" value="F:ABC-type transporter activity"/>
    <property type="evidence" value="ECO:0007669"/>
    <property type="project" value="InterPro"/>
</dbReference>
<proteinExistence type="predicted"/>
<gene>
    <name evidence="10" type="primary">ABCG8</name>
    <name evidence="10" type="ORF">DICPUDRAFT_53928</name>
</gene>
<dbReference type="Pfam" id="PF19055">
    <property type="entry name" value="ABC2_membrane_7"/>
    <property type="match status" value="1"/>
</dbReference>
<feature type="transmembrane region" description="Helical" evidence="8">
    <location>
        <begin position="505"/>
        <end position="524"/>
    </location>
</feature>
<evidence type="ECO:0000256" key="4">
    <source>
        <dbReference type="ARBA" id="ARBA00022741"/>
    </source>
</evidence>
<reference evidence="11" key="1">
    <citation type="journal article" date="2011" name="Genome Biol.">
        <title>Comparative genomics of the social amoebae Dictyostelium discoideum and Dictyostelium purpureum.</title>
        <authorList>
            <consortium name="US DOE Joint Genome Institute (JGI-PGF)"/>
            <person name="Sucgang R."/>
            <person name="Kuo A."/>
            <person name="Tian X."/>
            <person name="Salerno W."/>
            <person name="Parikh A."/>
            <person name="Feasley C.L."/>
            <person name="Dalin E."/>
            <person name="Tu H."/>
            <person name="Huang E."/>
            <person name="Barry K."/>
            <person name="Lindquist E."/>
            <person name="Shapiro H."/>
            <person name="Bruce D."/>
            <person name="Schmutz J."/>
            <person name="Salamov A."/>
            <person name="Fey P."/>
            <person name="Gaudet P."/>
            <person name="Anjard C."/>
            <person name="Babu M.M."/>
            <person name="Basu S."/>
            <person name="Bushmanova Y."/>
            <person name="van der Wel H."/>
            <person name="Katoh-Kurasawa M."/>
            <person name="Dinh C."/>
            <person name="Coutinho P.M."/>
            <person name="Saito T."/>
            <person name="Elias M."/>
            <person name="Schaap P."/>
            <person name="Kay R.R."/>
            <person name="Henrissat B."/>
            <person name="Eichinger L."/>
            <person name="Rivero F."/>
            <person name="Putnam N.H."/>
            <person name="West C.M."/>
            <person name="Loomis W.F."/>
            <person name="Chisholm R.L."/>
            <person name="Shaulsky G."/>
            <person name="Strassmann J.E."/>
            <person name="Queller D.C."/>
            <person name="Kuspa A."/>
            <person name="Grigoriev I.V."/>
        </authorList>
    </citation>
    <scope>NUCLEOTIDE SEQUENCE [LARGE SCALE GENOMIC DNA]</scope>
    <source>
        <strain evidence="11">QSDP1</strain>
    </source>
</reference>
<dbReference type="InterPro" id="IPR050352">
    <property type="entry name" value="ABCG_transporters"/>
</dbReference>
<dbReference type="SMART" id="SM00382">
    <property type="entry name" value="AAA"/>
    <property type="match status" value="1"/>
</dbReference>
<dbReference type="AlphaFoldDB" id="F0ZEV3"/>
<dbReference type="SUPFAM" id="SSF52540">
    <property type="entry name" value="P-loop containing nucleoside triphosphate hydrolases"/>
    <property type="match status" value="1"/>
</dbReference>
<evidence type="ECO:0000256" key="5">
    <source>
        <dbReference type="ARBA" id="ARBA00022840"/>
    </source>
</evidence>
<dbReference type="PANTHER" id="PTHR48041">
    <property type="entry name" value="ABC TRANSPORTER G FAMILY MEMBER 28"/>
    <property type="match status" value="1"/>
</dbReference>
<name>F0ZEV3_DICPU</name>
<keyword evidence="6 8" id="KW-1133">Transmembrane helix</keyword>
<dbReference type="FunCoup" id="F0ZEV3">
    <property type="interactions" value="5"/>
</dbReference>
<feature type="transmembrane region" description="Helical" evidence="8">
    <location>
        <begin position="396"/>
        <end position="419"/>
    </location>
</feature>
<feature type="transmembrane region" description="Helical" evidence="8">
    <location>
        <begin position="536"/>
        <end position="555"/>
    </location>
</feature>
<dbReference type="GO" id="GO:0005524">
    <property type="term" value="F:ATP binding"/>
    <property type="evidence" value="ECO:0007669"/>
    <property type="project" value="UniProtKB-KW"/>
</dbReference>
<dbReference type="GO" id="GO:0016020">
    <property type="term" value="C:membrane"/>
    <property type="evidence" value="ECO:0000318"/>
    <property type="project" value="GO_Central"/>
</dbReference>
<dbReference type="GO" id="GO:0055085">
    <property type="term" value="P:transmembrane transport"/>
    <property type="evidence" value="ECO:0000318"/>
    <property type="project" value="GO_Central"/>
</dbReference>
<dbReference type="eggNOG" id="KOG0061">
    <property type="taxonomic scope" value="Eukaryota"/>
</dbReference>
<dbReference type="GeneID" id="10499650"/>
<dbReference type="VEuPathDB" id="AmoebaDB:DICPUDRAFT_53928"/>
<protein>
    <recommendedName>
        <fullName evidence="9">ABC transporter domain-containing protein</fullName>
    </recommendedName>
</protein>
<dbReference type="InterPro" id="IPR013525">
    <property type="entry name" value="ABC2_TM"/>
</dbReference>
<comment type="subcellular location">
    <subcellularLocation>
        <location evidence="1">Membrane</location>
        <topology evidence="1">Multi-pass membrane protein</topology>
    </subcellularLocation>
</comment>
<dbReference type="RefSeq" id="XP_003285930.1">
    <property type="nucleotide sequence ID" value="XM_003285882.1"/>
</dbReference>
<dbReference type="GO" id="GO:0042626">
    <property type="term" value="F:ATPase-coupled transmembrane transporter activity"/>
    <property type="evidence" value="ECO:0000318"/>
    <property type="project" value="GO_Central"/>
</dbReference>
<feature type="domain" description="ABC transporter" evidence="9">
    <location>
        <begin position="45"/>
        <end position="290"/>
    </location>
</feature>
<sequence>MDSNNNTKGVQLTFKNITYRVENKKYKKQLKKQAEAKKKKNDDYENNPNFTDIKVEKELTILNNVSGVIEKGELCALMGPSGSGKSTLLDILAERKTTGKITGKLLINGKEVGEAYKKFCSYVTQEDVLLQTATVFETIKFYADLKLPDMTEEDKVNRVEQVIEDVGLTHRRDAMIGGILPGGIFIKGLSGGEKRRVSIGCGLVTNPSLIFLDEPTSGLDSVTALSVMRTLLDLTKTKGCTIIASIHQPRGEIFELFNKVMVVIKGKMIYSGSNILEYFEQLGYKCPNNMNPADYCLDTAVEIGDGDRYEEICTQWQKTWENEIVNEITQPQIALEKPKAIGLQYQYYYLLKRSWKDLLRNPGNFIARVGTAVVTGLLYGACFAGLKETDKDVQKIIGVIFFLITGLNLTPFAAISIFISQRTLFNAERASKVYHSFPYYLSLVTVEALVVFLVALINAMVCYLLAHLRWDAGSFFFAMLNYFFVHLLSDYLICTLANLTGASDLTFAYGSGLSVVYMLFAGFFVPVQELPKAFGWLHYINPIFYSFVSLMQVQFKDLDLKCVEQTNGNYTIPCQFNNGNEVLMYYGIDEWTAGDSFGIVVLWTVFFFATSYLALHYLNKEKR</sequence>
<keyword evidence="11" id="KW-1185">Reference proteome</keyword>
<dbReference type="InterPro" id="IPR027417">
    <property type="entry name" value="P-loop_NTPase"/>
</dbReference>
<evidence type="ECO:0000313" key="11">
    <source>
        <dbReference type="Proteomes" id="UP000001064"/>
    </source>
</evidence>
<evidence type="ECO:0000256" key="8">
    <source>
        <dbReference type="SAM" id="Phobius"/>
    </source>
</evidence>
<evidence type="ECO:0000256" key="7">
    <source>
        <dbReference type="ARBA" id="ARBA00023136"/>
    </source>
</evidence>
<dbReference type="InterPro" id="IPR003593">
    <property type="entry name" value="AAA+_ATPase"/>
</dbReference>
<dbReference type="InterPro" id="IPR017871">
    <property type="entry name" value="ABC_transporter-like_CS"/>
</dbReference>
<keyword evidence="4" id="KW-0547">Nucleotide-binding</keyword>
<dbReference type="Pfam" id="PF00005">
    <property type="entry name" value="ABC_tran"/>
    <property type="match status" value="1"/>
</dbReference>
<dbReference type="CDD" id="cd03213">
    <property type="entry name" value="ABCG_EPDR"/>
    <property type="match status" value="1"/>
</dbReference>